<dbReference type="Proteomes" id="UP001271007">
    <property type="component" value="Unassembled WGS sequence"/>
</dbReference>
<evidence type="ECO:0000256" key="1">
    <source>
        <dbReference type="ARBA" id="ARBA00022801"/>
    </source>
</evidence>
<evidence type="ECO:0000256" key="2">
    <source>
        <dbReference type="ARBA" id="ARBA00023295"/>
    </source>
</evidence>
<evidence type="ECO:0000259" key="3">
    <source>
        <dbReference type="PROSITE" id="PS51910"/>
    </source>
</evidence>
<evidence type="ECO:0000313" key="4">
    <source>
        <dbReference type="EMBL" id="KAK3049090.1"/>
    </source>
</evidence>
<comment type="caution">
    <text evidence="4">The sequence shown here is derived from an EMBL/GenBank/DDBJ whole genome shotgun (WGS) entry which is preliminary data.</text>
</comment>
<dbReference type="GO" id="GO:0005975">
    <property type="term" value="P:carbohydrate metabolic process"/>
    <property type="evidence" value="ECO:0007669"/>
    <property type="project" value="InterPro"/>
</dbReference>
<keyword evidence="5" id="KW-1185">Reference proteome</keyword>
<dbReference type="Gene3D" id="2.160.20.10">
    <property type="entry name" value="Single-stranded right-handed beta-helix, Pectin lyase-like"/>
    <property type="match status" value="2"/>
</dbReference>
<dbReference type="InterPro" id="IPR012334">
    <property type="entry name" value="Pectin_lyas_fold"/>
</dbReference>
<keyword evidence="2" id="KW-0326">Glycosidase</keyword>
<dbReference type="InterPro" id="IPR011050">
    <property type="entry name" value="Pectin_lyase_fold/virulence"/>
</dbReference>
<reference evidence="4" key="1">
    <citation type="submission" date="2023-04" db="EMBL/GenBank/DDBJ databases">
        <title>Black Yeasts Isolated from many extreme environments.</title>
        <authorList>
            <person name="Coleine C."/>
            <person name="Stajich J.E."/>
            <person name="Selbmann L."/>
        </authorList>
    </citation>
    <scope>NUCLEOTIDE SEQUENCE</scope>
    <source>
        <strain evidence="4">CCFEE 5312</strain>
    </source>
</reference>
<feature type="domain" description="GH18" evidence="3">
    <location>
        <begin position="46"/>
        <end position="201"/>
    </location>
</feature>
<organism evidence="4 5">
    <name type="scientific">Extremus antarcticus</name>
    <dbReference type="NCBI Taxonomy" id="702011"/>
    <lineage>
        <taxon>Eukaryota</taxon>
        <taxon>Fungi</taxon>
        <taxon>Dikarya</taxon>
        <taxon>Ascomycota</taxon>
        <taxon>Pezizomycotina</taxon>
        <taxon>Dothideomycetes</taxon>
        <taxon>Dothideomycetidae</taxon>
        <taxon>Mycosphaerellales</taxon>
        <taxon>Extremaceae</taxon>
        <taxon>Extremus</taxon>
    </lineage>
</organism>
<dbReference type="EMBL" id="JAWDJX010000042">
    <property type="protein sequence ID" value="KAK3049090.1"/>
    <property type="molecule type" value="Genomic_DNA"/>
</dbReference>
<dbReference type="InterPro" id="IPR050542">
    <property type="entry name" value="Glycosyl_Hydrlase18_Chitinase"/>
</dbReference>
<dbReference type="AlphaFoldDB" id="A0AAJ0D8V2"/>
<evidence type="ECO:0000313" key="5">
    <source>
        <dbReference type="Proteomes" id="UP001271007"/>
    </source>
</evidence>
<dbReference type="PANTHER" id="PTHR45708">
    <property type="entry name" value="ENDOCHITINASE"/>
    <property type="match status" value="1"/>
</dbReference>
<dbReference type="InterPro" id="IPR001223">
    <property type="entry name" value="Glyco_hydro18_cat"/>
</dbReference>
<dbReference type="PROSITE" id="PS51910">
    <property type="entry name" value="GH18_2"/>
    <property type="match status" value="1"/>
</dbReference>
<protein>
    <recommendedName>
        <fullName evidence="3">GH18 domain-containing protein</fullName>
    </recommendedName>
</protein>
<dbReference type="GO" id="GO:0005576">
    <property type="term" value="C:extracellular region"/>
    <property type="evidence" value="ECO:0007669"/>
    <property type="project" value="TreeGrafter"/>
</dbReference>
<dbReference type="Pfam" id="PF12708">
    <property type="entry name" value="Pect-lyase_RHGA_epim"/>
    <property type="match status" value="2"/>
</dbReference>
<sequence length="1081" mass="115479">MLPLNDGLLGWIQPSPEMGVKIYTVFIPAIAARAVVSRAIPTAQRFESVLYWGQDDNERNLADYCAPDEDADILIIPFLSQFGNGRFPNGFIGSHELRPDGTCDGCDELARDIDICKANGKKVFISLGGGGSDWQLTSPGDAQDVAFSLWNSYANPAVTSNSPRPFGDTFVDGWDIDVESDNGSQFLGDLVNNLRGHFASDPAIATSFPARRSFYNNQCSANDLFRDSNDNPNGPGGRYNLAEWPGICQARPRRMRSCIVVSLDPRKGQESRNVPGYNGLMWDAANSDIPSDRGCNYMQHARNVLDFGATCSNGPSQPLPPAPPPSSNSDWWFPNIDRSDPNANDFVPFLDGVFEYQVYVAVSDAAGLRNAIASGGPHRGNRDNGFLAGEPRVVYLAPGTYELDETLFIFTDTILVGDAAQPPIISASSSFTGCSLVVGGHDRPGNGGELKFSTMLKNIVLHTTQQAGTKDFTALNWRVAQNSGLVNVQIRLPQDVHTGMLWQSLGFIAAPTDFCAGISMGRGSTVQVGDTMVSFGNIGVDYLGAQEVTLKNMTFKDTTVGIRTAGGFAINIFATTFDTVGFPVVFQQDGGPFVSIIDTVSVSSHVFLTSNNAFPNFVLENINIDNTEHDVVVIAGQPKITARTHVGTYVHGNTFGSGPIYQADGPIRDLSRPSQIAPDGNYPVMTADPYPEATVEDIVNLKSPAQDGGFTIKGDGSTDDGNALQAALAHAAEAGKIAFLPYGIYRTQRTITIPPGTELIGNGWSTISGYGSAFANQDQPTAVVRIGEPGQVGTAHIQDVRFTVGQQLPGAIILQVNLAGDKPGDVSIHNSLITVGGTRDTEVNCGDSATCQGAYIGMHLTNKSSAYIDNVWVWVADHPSDGSSGGTDISAKGGVLIEATKGTWLLGLGSEHFWLYNVAWNHASNVFMSFLQSESNYKQGISGEGPPSPWPATDSDPSFSWCDGPGPCAMTVGQYFNGGSDISSRYQLAGGTQQVMNVMAVEPTNSHFYGLCSGGTNPVQDVMRLPDGSTFGDGSQGYGGSWGNLVAEYTTSDVRDAARWSLRANDRGSEQVEITGSKTDL</sequence>
<accession>A0AAJ0D8V2</accession>
<dbReference type="GO" id="GO:0004568">
    <property type="term" value="F:chitinase activity"/>
    <property type="evidence" value="ECO:0007669"/>
    <property type="project" value="TreeGrafter"/>
</dbReference>
<dbReference type="SUPFAM" id="SSF51126">
    <property type="entry name" value="Pectin lyase-like"/>
    <property type="match status" value="2"/>
</dbReference>
<name>A0AAJ0D8V2_9PEZI</name>
<dbReference type="InterPro" id="IPR024535">
    <property type="entry name" value="RHGA/B-epi-like_pectate_lyase"/>
</dbReference>
<gene>
    <name evidence="4" type="ORF">LTR09_009509</name>
</gene>
<dbReference type="PANTHER" id="PTHR45708:SF49">
    <property type="entry name" value="ENDOCHITINASE"/>
    <property type="match status" value="1"/>
</dbReference>
<dbReference type="Gene3D" id="3.20.20.80">
    <property type="entry name" value="Glycosidases"/>
    <property type="match status" value="1"/>
</dbReference>
<dbReference type="SUPFAM" id="SSF51445">
    <property type="entry name" value="(Trans)glycosidases"/>
    <property type="match status" value="1"/>
</dbReference>
<keyword evidence="1" id="KW-0378">Hydrolase</keyword>
<dbReference type="InterPro" id="IPR017853">
    <property type="entry name" value="GH"/>
</dbReference>
<proteinExistence type="predicted"/>